<accession>A0AAD8AHV5</accession>
<dbReference type="InterPro" id="IPR008334">
    <property type="entry name" value="5'-Nucleotdase_C"/>
</dbReference>
<proteinExistence type="inferred from homology"/>
<dbReference type="EMBL" id="JASPKZ010000817">
    <property type="protein sequence ID" value="KAJ9599332.1"/>
    <property type="molecule type" value="Genomic_DNA"/>
</dbReference>
<sequence>QEVLEALENGVCQYPKLEGRFPQVAGISFAFDPREPPGKRVDPQLVRIGDEYLVPDQKYRLATKTYLYSGCDGYSMFKDAKLLVDEEECPELGRAVQNHFQAIDIRLGKTKRHSKHRQSLVTLSRRHSLVKMLDVGELDGPPPLRRASTVDAGAGDERHSPSPCPPHHAHPHPHPPPHMHGQPRSRLTRRASLDDLEQESCQLTPRIEGRIVILTDEKRRELLLERQRLEADSVIPEVEDEVSPQGSIDKVEIN</sequence>
<dbReference type="SUPFAM" id="SSF55816">
    <property type="entry name" value="5'-nucleotidase (syn. UDP-sugar hydrolase), C-terminal domain"/>
    <property type="match status" value="1"/>
</dbReference>
<protein>
    <recommendedName>
        <fullName evidence="3">5'-Nucleotidase C-terminal domain-containing protein</fullName>
    </recommendedName>
</protein>
<dbReference type="InterPro" id="IPR036907">
    <property type="entry name" value="5'-Nucleotdase_C_sf"/>
</dbReference>
<dbReference type="PANTHER" id="PTHR11575:SF48">
    <property type="entry name" value="5'-NUCLEOTIDASE"/>
    <property type="match status" value="1"/>
</dbReference>
<feature type="domain" description="5'-Nucleotidase C-terminal" evidence="3">
    <location>
        <begin position="2"/>
        <end position="79"/>
    </location>
</feature>
<evidence type="ECO:0000313" key="4">
    <source>
        <dbReference type="EMBL" id="KAJ9599332.1"/>
    </source>
</evidence>
<comment type="similarity">
    <text evidence="1">Belongs to the 5'-nucleotidase family.</text>
</comment>
<feature type="compositionally biased region" description="Basic residues" evidence="2">
    <location>
        <begin position="167"/>
        <end position="185"/>
    </location>
</feature>
<comment type="caution">
    <text evidence="4">The sequence shown here is derived from an EMBL/GenBank/DDBJ whole genome shotgun (WGS) entry which is preliminary data.</text>
</comment>
<evidence type="ECO:0000259" key="3">
    <source>
        <dbReference type="Pfam" id="PF02872"/>
    </source>
</evidence>
<reference evidence="4" key="1">
    <citation type="journal article" date="2023" name="IScience">
        <title>Live-bearing cockroach genome reveals convergent evolutionary mechanisms linked to viviparity in insects and beyond.</title>
        <authorList>
            <person name="Fouks B."/>
            <person name="Harrison M.C."/>
            <person name="Mikhailova A.A."/>
            <person name="Marchal E."/>
            <person name="English S."/>
            <person name="Carruthers M."/>
            <person name="Jennings E.C."/>
            <person name="Chiamaka E.L."/>
            <person name="Frigard R.A."/>
            <person name="Pippel M."/>
            <person name="Attardo G.M."/>
            <person name="Benoit J.B."/>
            <person name="Bornberg-Bauer E."/>
            <person name="Tobe S.S."/>
        </authorList>
    </citation>
    <scope>NUCLEOTIDE SEQUENCE</scope>
    <source>
        <strain evidence="4">Stay&amp;Tobe</strain>
    </source>
</reference>
<dbReference type="AlphaFoldDB" id="A0AAD8AHV5"/>
<feature type="region of interest" description="Disordered" evidence="2">
    <location>
        <begin position="135"/>
        <end position="185"/>
    </location>
</feature>
<dbReference type="InterPro" id="IPR006179">
    <property type="entry name" value="5_nucleotidase/apyrase"/>
</dbReference>
<reference evidence="4" key="2">
    <citation type="submission" date="2023-05" db="EMBL/GenBank/DDBJ databases">
        <authorList>
            <person name="Fouks B."/>
        </authorList>
    </citation>
    <scope>NUCLEOTIDE SEQUENCE</scope>
    <source>
        <strain evidence="4">Stay&amp;Tobe</strain>
        <tissue evidence="4">Testes</tissue>
    </source>
</reference>
<organism evidence="4 5">
    <name type="scientific">Diploptera punctata</name>
    <name type="common">Pacific beetle cockroach</name>
    <dbReference type="NCBI Taxonomy" id="6984"/>
    <lineage>
        <taxon>Eukaryota</taxon>
        <taxon>Metazoa</taxon>
        <taxon>Ecdysozoa</taxon>
        <taxon>Arthropoda</taxon>
        <taxon>Hexapoda</taxon>
        <taxon>Insecta</taxon>
        <taxon>Pterygota</taxon>
        <taxon>Neoptera</taxon>
        <taxon>Polyneoptera</taxon>
        <taxon>Dictyoptera</taxon>
        <taxon>Blattodea</taxon>
        <taxon>Blaberoidea</taxon>
        <taxon>Blaberidae</taxon>
        <taxon>Diplopterinae</taxon>
        <taxon>Diploptera</taxon>
    </lineage>
</organism>
<evidence type="ECO:0000313" key="5">
    <source>
        <dbReference type="Proteomes" id="UP001233999"/>
    </source>
</evidence>
<dbReference type="Pfam" id="PF02872">
    <property type="entry name" value="5_nucleotid_C"/>
    <property type="match status" value="1"/>
</dbReference>
<dbReference type="Gene3D" id="3.90.780.10">
    <property type="entry name" value="5'-Nucleotidase, C-terminal domain"/>
    <property type="match status" value="1"/>
</dbReference>
<feature type="non-terminal residue" evidence="4">
    <location>
        <position position="1"/>
    </location>
</feature>
<dbReference type="PANTHER" id="PTHR11575">
    <property type="entry name" value="5'-NUCLEOTIDASE-RELATED"/>
    <property type="match status" value="1"/>
</dbReference>
<evidence type="ECO:0000256" key="2">
    <source>
        <dbReference type="SAM" id="MobiDB-lite"/>
    </source>
</evidence>
<dbReference type="GO" id="GO:0016787">
    <property type="term" value="F:hydrolase activity"/>
    <property type="evidence" value="ECO:0007669"/>
    <property type="project" value="InterPro"/>
</dbReference>
<dbReference type="Proteomes" id="UP001233999">
    <property type="component" value="Unassembled WGS sequence"/>
</dbReference>
<gene>
    <name evidence="4" type="ORF">L9F63_010199</name>
</gene>
<keyword evidence="5" id="KW-1185">Reference proteome</keyword>
<dbReference type="GO" id="GO:0009166">
    <property type="term" value="P:nucleotide catabolic process"/>
    <property type="evidence" value="ECO:0007669"/>
    <property type="project" value="InterPro"/>
</dbReference>
<evidence type="ECO:0000256" key="1">
    <source>
        <dbReference type="ARBA" id="ARBA00006654"/>
    </source>
</evidence>
<name>A0AAD8AHV5_DIPPU</name>